<protein>
    <submittedName>
        <fullName evidence="3">DUF4148 domain-containing protein</fullName>
    </submittedName>
</protein>
<organism evidence="3 4">
    <name type="scientific">Paraburkholderia edwinii</name>
    <dbReference type="NCBI Taxonomy" id="2861782"/>
    <lineage>
        <taxon>Bacteria</taxon>
        <taxon>Pseudomonadati</taxon>
        <taxon>Pseudomonadota</taxon>
        <taxon>Betaproteobacteria</taxon>
        <taxon>Burkholderiales</taxon>
        <taxon>Burkholderiaceae</taxon>
        <taxon>Paraburkholderia</taxon>
    </lineage>
</organism>
<dbReference type="InterPro" id="IPR025421">
    <property type="entry name" value="DUF4148"/>
</dbReference>
<feature type="signal peptide" evidence="2">
    <location>
        <begin position="1"/>
        <end position="24"/>
    </location>
</feature>
<keyword evidence="4" id="KW-1185">Reference proteome</keyword>
<evidence type="ECO:0000313" key="4">
    <source>
        <dbReference type="Proteomes" id="UP000826462"/>
    </source>
</evidence>
<gene>
    <name evidence="3" type="ORF">KZJ38_29120</name>
</gene>
<feature type="region of interest" description="Disordered" evidence="1">
    <location>
        <begin position="69"/>
        <end position="101"/>
    </location>
</feature>
<dbReference type="Proteomes" id="UP000826462">
    <property type="component" value="Chromosome 2"/>
</dbReference>
<evidence type="ECO:0000256" key="2">
    <source>
        <dbReference type="SAM" id="SignalP"/>
    </source>
</evidence>
<feature type="chain" id="PRO_5046680850" evidence="2">
    <location>
        <begin position="25"/>
        <end position="101"/>
    </location>
</feature>
<evidence type="ECO:0000256" key="1">
    <source>
        <dbReference type="SAM" id="MobiDB-lite"/>
    </source>
</evidence>
<dbReference type="RefSeq" id="WP_219803522.1">
    <property type="nucleotide sequence ID" value="NZ_CP080096.1"/>
</dbReference>
<evidence type="ECO:0000313" key="3">
    <source>
        <dbReference type="EMBL" id="QYD73667.1"/>
    </source>
</evidence>
<reference evidence="3 4" key="1">
    <citation type="submission" date="2021-07" db="EMBL/GenBank/DDBJ databases">
        <title>Paraburkholderia edwinii protects Aspergillus sp. from phenazines by acting as a toxin sponge.</title>
        <authorList>
            <person name="Dahlstrom K.M."/>
            <person name="Newman D.K."/>
        </authorList>
    </citation>
    <scope>NUCLEOTIDE SEQUENCE [LARGE SCALE GENOMIC DNA]</scope>
    <source>
        <strain evidence="3 4">Pe01</strain>
    </source>
</reference>
<accession>A0ABX8UXC7</accession>
<dbReference type="EMBL" id="CP080096">
    <property type="protein sequence ID" value="QYD73667.1"/>
    <property type="molecule type" value="Genomic_DNA"/>
</dbReference>
<dbReference type="Pfam" id="PF13663">
    <property type="entry name" value="DUF4148"/>
    <property type="match status" value="1"/>
</dbReference>
<feature type="compositionally biased region" description="Low complexity" evidence="1">
    <location>
        <begin position="81"/>
        <end position="101"/>
    </location>
</feature>
<name>A0ABX8UXC7_9BURK</name>
<proteinExistence type="predicted"/>
<keyword evidence="2" id="KW-0732">Signal</keyword>
<sequence length="101" mass="10059">MKIRQAFLASLVASALVVPAAAFAQQSTITRAQVKNELAQLRAAGYQGDTEASYPVEIQAAEARVAAKRAQGASGYGPGTAGTSAAGAGATPAQQPGQSGQ</sequence>